<name>A0AAD7NCR3_9AGAR</name>
<keyword evidence="1" id="KW-0472">Membrane</keyword>
<keyword evidence="3" id="KW-1185">Reference proteome</keyword>
<protein>
    <submittedName>
        <fullName evidence="2">Uncharacterized protein</fullName>
    </submittedName>
</protein>
<proteinExistence type="predicted"/>
<dbReference type="AlphaFoldDB" id="A0AAD7NCR3"/>
<accession>A0AAD7NCR3</accession>
<dbReference type="Proteomes" id="UP001215280">
    <property type="component" value="Unassembled WGS sequence"/>
</dbReference>
<reference evidence="2" key="1">
    <citation type="submission" date="2023-03" db="EMBL/GenBank/DDBJ databases">
        <title>Massive genome expansion in bonnet fungi (Mycena s.s.) driven by repeated elements and novel gene families across ecological guilds.</title>
        <authorList>
            <consortium name="Lawrence Berkeley National Laboratory"/>
            <person name="Harder C.B."/>
            <person name="Miyauchi S."/>
            <person name="Viragh M."/>
            <person name="Kuo A."/>
            <person name="Thoen E."/>
            <person name="Andreopoulos B."/>
            <person name="Lu D."/>
            <person name="Skrede I."/>
            <person name="Drula E."/>
            <person name="Henrissat B."/>
            <person name="Morin E."/>
            <person name="Kohler A."/>
            <person name="Barry K."/>
            <person name="LaButti K."/>
            <person name="Morin E."/>
            <person name="Salamov A."/>
            <person name="Lipzen A."/>
            <person name="Mereny Z."/>
            <person name="Hegedus B."/>
            <person name="Baldrian P."/>
            <person name="Stursova M."/>
            <person name="Weitz H."/>
            <person name="Taylor A."/>
            <person name="Grigoriev I.V."/>
            <person name="Nagy L.G."/>
            <person name="Martin F."/>
            <person name="Kauserud H."/>
        </authorList>
    </citation>
    <scope>NUCLEOTIDE SEQUENCE</scope>
    <source>
        <strain evidence="2">CBHHK188m</strain>
    </source>
</reference>
<keyword evidence="1" id="KW-0812">Transmembrane</keyword>
<sequence length="196" mass="22178">MFPLRNLLRPSLNRLPLSLRPAVRPLQLRPRLRPYSYAARPASLGDRIWFRPDGTPRSKIRGLVITALVWTGVSAITIFHLFAVAKQLQRVDRERYATAPLDTFGGALSYFEDLVDCCHFFTPKIRASIRRLAQFESAGELETRVHEITRGAAEAVHEIMSASEGEQSVTTESTVHPVLVLFEATRTLLQLLEKNR</sequence>
<organism evidence="2 3">
    <name type="scientific">Mycena maculata</name>
    <dbReference type="NCBI Taxonomy" id="230809"/>
    <lineage>
        <taxon>Eukaryota</taxon>
        <taxon>Fungi</taxon>
        <taxon>Dikarya</taxon>
        <taxon>Basidiomycota</taxon>
        <taxon>Agaricomycotina</taxon>
        <taxon>Agaricomycetes</taxon>
        <taxon>Agaricomycetidae</taxon>
        <taxon>Agaricales</taxon>
        <taxon>Marasmiineae</taxon>
        <taxon>Mycenaceae</taxon>
        <taxon>Mycena</taxon>
    </lineage>
</organism>
<dbReference type="EMBL" id="JARJLG010000064">
    <property type="protein sequence ID" value="KAJ7755360.1"/>
    <property type="molecule type" value="Genomic_DNA"/>
</dbReference>
<keyword evidence="1" id="KW-1133">Transmembrane helix</keyword>
<gene>
    <name evidence="2" type="ORF">DFH07DRAFT_822028</name>
</gene>
<feature type="transmembrane region" description="Helical" evidence="1">
    <location>
        <begin position="60"/>
        <end position="85"/>
    </location>
</feature>
<evidence type="ECO:0000313" key="3">
    <source>
        <dbReference type="Proteomes" id="UP001215280"/>
    </source>
</evidence>
<evidence type="ECO:0000256" key="1">
    <source>
        <dbReference type="SAM" id="Phobius"/>
    </source>
</evidence>
<evidence type="ECO:0000313" key="2">
    <source>
        <dbReference type="EMBL" id="KAJ7755360.1"/>
    </source>
</evidence>
<comment type="caution">
    <text evidence="2">The sequence shown here is derived from an EMBL/GenBank/DDBJ whole genome shotgun (WGS) entry which is preliminary data.</text>
</comment>